<dbReference type="SUPFAM" id="SSF47473">
    <property type="entry name" value="EF-hand"/>
    <property type="match status" value="1"/>
</dbReference>
<evidence type="ECO:0000313" key="3">
    <source>
        <dbReference type="EMBL" id="KAK7242647.1"/>
    </source>
</evidence>
<accession>A0ABR1G380</accession>
<evidence type="ECO:0000256" key="2">
    <source>
        <dbReference type="SAM" id="MobiDB-lite"/>
    </source>
</evidence>
<protein>
    <submittedName>
        <fullName evidence="3">Uncharacterized protein</fullName>
    </submittedName>
</protein>
<sequence>MDAADRLDRAQNASEVAQQLCALGPFELASFLEAAGVTSGAELLSRLRVPKRDGVESRRSRLEAALLKIDGKLGALAAQKDELEAFGGDEARYEAVLLDEKVEELRAHAGRLRDLQKVLLLPGGGASPHFKATKTSAIDFSAARAVTVALPSANKPAPLRGSASASAVSWRAPGAEEEAAPRPKTLQAVYDMFCGYWRQTTMTNLAFVKFCRDTKLNDAKFVKAGIDLIWTRCAKKEKKVKFEVFQLMLDEIAATKGTSREVLDDYILRNAKVVVQGTRGSSKFYDDKSNWTGVAKKGGPSTNDPKLSLATMTNTGR</sequence>
<feature type="region of interest" description="Disordered" evidence="2">
    <location>
        <begin position="295"/>
        <end position="317"/>
    </location>
</feature>
<comment type="caution">
    <text evidence="3">The sequence shown here is derived from an EMBL/GenBank/DDBJ whole genome shotgun (WGS) entry which is preliminary data.</text>
</comment>
<dbReference type="PANTHER" id="PTHR12932:SF9">
    <property type="entry name" value="TUBULIN POLYMERIZATION-PROMOTING PROTEIN HOMOLOG"/>
    <property type="match status" value="1"/>
</dbReference>
<reference evidence="3 4" key="1">
    <citation type="submission" date="2024-03" db="EMBL/GenBank/DDBJ databases">
        <title>Aureococcus anophagefferens CCMP1851 and Kratosvirus quantuckense: Draft genome of a second virus-susceptible host strain in the model system.</title>
        <authorList>
            <person name="Chase E."/>
            <person name="Truchon A.R."/>
            <person name="Schepens W."/>
            <person name="Wilhelm S.W."/>
        </authorList>
    </citation>
    <scope>NUCLEOTIDE SEQUENCE [LARGE SCALE GENOMIC DNA]</scope>
    <source>
        <strain evidence="3 4">CCMP1851</strain>
    </source>
</reference>
<dbReference type="PANTHER" id="PTHR12932">
    <property type="entry name" value="P25 ALPHA-RELATED"/>
    <property type="match status" value="1"/>
</dbReference>
<dbReference type="InterPro" id="IPR011992">
    <property type="entry name" value="EF-hand-dom_pair"/>
</dbReference>
<comment type="similarity">
    <text evidence="1">Belongs to the TPPP family.</text>
</comment>
<name>A0ABR1G380_AURAN</name>
<gene>
    <name evidence="3" type="ORF">SO694_00016238</name>
</gene>
<evidence type="ECO:0000313" key="4">
    <source>
        <dbReference type="Proteomes" id="UP001363151"/>
    </source>
</evidence>
<dbReference type="Pfam" id="PF05517">
    <property type="entry name" value="p25-alpha"/>
    <property type="match status" value="1"/>
</dbReference>
<keyword evidence="4" id="KW-1185">Reference proteome</keyword>
<organism evidence="3 4">
    <name type="scientific">Aureococcus anophagefferens</name>
    <name type="common">Harmful bloom alga</name>
    <dbReference type="NCBI Taxonomy" id="44056"/>
    <lineage>
        <taxon>Eukaryota</taxon>
        <taxon>Sar</taxon>
        <taxon>Stramenopiles</taxon>
        <taxon>Ochrophyta</taxon>
        <taxon>Pelagophyceae</taxon>
        <taxon>Pelagomonadales</taxon>
        <taxon>Pelagomonadaceae</taxon>
        <taxon>Aureococcus</taxon>
    </lineage>
</organism>
<evidence type="ECO:0000256" key="1">
    <source>
        <dbReference type="ARBA" id="ARBA00010994"/>
    </source>
</evidence>
<dbReference type="Proteomes" id="UP001363151">
    <property type="component" value="Unassembled WGS sequence"/>
</dbReference>
<proteinExistence type="inferred from homology"/>
<feature type="compositionally biased region" description="Polar residues" evidence="2">
    <location>
        <begin position="300"/>
        <end position="317"/>
    </location>
</feature>
<dbReference type="Gene3D" id="1.10.238.10">
    <property type="entry name" value="EF-hand"/>
    <property type="match status" value="1"/>
</dbReference>
<dbReference type="EMBL" id="JBBJCI010000141">
    <property type="protein sequence ID" value="KAK7242647.1"/>
    <property type="molecule type" value="Genomic_DNA"/>
</dbReference>
<dbReference type="InterPro" id="IPR008907">
    <property type="entry name" value="TPP/p25"/>
</dbReference>